<feature type="region of interest" description="Disordered" evidence="4">
    <location>
        <begin position="729"/>
        <end position="762"/>
    </location>
</feature>
<keyword evidence="7" id="KW-1185">Reference proteome</keyword>
<dbReference type="PANTHER" id="PTHR46910:SF39">
    <property type="entry name" value="ZN(II)2CYS6 TRANSCRIPTION FACTOR (EUROFUNG)"/>
    <property type="match status" value="1"/>
</dbReference>
<dbReference type="GO" id="GO:0000981">
    <property type="term" value="F:DNA-binding transcription factor activity, RNA polymerase II-specific"/>
    <property type="evidence" value="ECO:0007669"/>
    <property type="project" value="InterPro"/>
</dbReference>
<feature type="coiled-coil region" evidence="3">
    <location>
        <begin position="132"/>
        <end position="159"/>
    </location>
</feature>
<dbReference type="InterPro" id="IPR001138">
    <property type="entry name" value="Zn2Cys6_DnaBD"/>
</dbReference>
<dbReference type="CDD" id="cd12148">
    <property type="entry name" value="fungal_TF_MHR"/>
    <property type="match status" value="1"/>
</dbReference>
<dbReference type="PROSITE" id="PS50048">
    <property type="entry name" value="ZN2_CY6_FUNGAL_2"/>
    <property type="match status" value="1"/>
</dbReference>
<dbReference type="Proteomes" id="UP001165063">
    <property type="component" value="Unassembled WGS sequence"/>
</dbReference>
<gene>
    <name evidence="6" type="ORF">Amon01_000306800</name>
</gene>
<dbReference type="InterPro" id="IPR050987">
    <property type="entry name" value="AtrR-like"/>
</dbReference>
<dbReference type="OrthoDB" id="3266505at2759"/>
<feature type="compositionally biased region" description="Pro residues" evidence="4">
    <location>
        <begin position="187"/>
        <end position="196"/>
    </location>
</feature>
<name>A0A9W7DFZ5_AMBMO</name>
<evidence type="ECO:0000313" key="7">
    <source>
        <dbReference type="Proteomes" id="UP001165063"/>
    </source>
</evidence>
<reference evidence="6" key="1">
    <citation type="submission" date="2023-04" db="EMBL/GenBank/DDBJ databases">
        <title>Ambrosiozyma monospora NBRC 1965.</title>
        <authorList>
            <person name="Ichikawa N."/>
            <person name="Sato H."/>
            <person name="Tonouchi N."/>
        </authorList>
    </citation>
    <scope>NUCLEOTIDE SEQUENCE</scope>
    <source>
        <strain evidence="6">NBRC 1965</strain>
    </source>
</reference>
<feature type="region of interest" description="Disordered" evidence="4">
    <location>
        <begin position="785"/>
        <end position="822"/>
    </location>
</feature>
<evidence type="ECO:0000313" key="6">
    <source>
        <dbReference type="EMBL" id="GMG25182.1"/>
    </source>
</evidence>
<protein>
    <submittedName>
        <fullName evidence="6">Unnamed protein product</fullName>
    </submittedName>
</protein>
<dbReference type="Pfam" id="PF00172">
    <property type="entry name" value="Zn_clus"/>
    <property type="match status" value="1"/>
</dbReference>
<dbReference type="InterPro" id="IPR007219">
    <property type="entry name" value="XnlR_reg_dom"/>
</dbReference>
<evidence type="ECO:0000256" key="3">
    <source>
        <dbReference type="SAM" id="Coils"/>
    </source>
</evidence>
<dbReference type="GO" id="GO:0003677">
    <property type="term" value="F:DNA binding"/>
    <property type="evidence" value="ECO:0007669"/>
    <property type="project" value="InterPro"/>
</dbReference>
<organism evidence="6 7">
    <name type="scientific">Ambrosiozyma monospora</name>
    <name type="common">Yeast</name>
    <name type="synonym">Endomycopsis monosporus</name>
    <dbReference type="NCBI Taxonomy" id="43982"/>
    <lineage>
        <taxon>Eukaryota</taxon>
        <taxon>Fungi</taxon>
        <taxon>Dikarya</taxon>
        <taxon>Ascomycota</taxon>
        <taxon>Saccharomycotina</taxon>
        <taxon>Pichiomycetes</taxon>
        <taxon>Pichiales</taxon>
        <taxon>Pichiaceae</taxon>
        <taxon>Ambrosiozyma</taxon>
    </lineage>
</organism>
<dbReference type="InterPro" id="IPR036864">
    <property type="entry name" value="Zn2-C6_fun-type_DNA-bd_sf"/>
</dbReference>
<dbReference type="CDD" id="cd00067">
    <property type="entry name" value="GAL4"/>
    <property type="match status" value="1"/>
</dbReference>
<dbReference type="Gene3D" id="4.10.240.10">
    <property type="entry name" value="Zn(2)-C6 fungal-type DNA-binding domain"/>
    <property type="match status" value="1"/>
</dbReference>
<sequence length="938" mass="106712">MTRFDHQLAFERIELEGKLVKCVEGSGDSYFNCQFTSTHIQTPIIGCKSGWITLPNTTMKPVSLEFDSTHDIDHDENPIRDDGIQESKRKRVRRACTHCKSRKVRCSGERPTCRNCHNLGIECVYAPLDKRISILLSKYQEMNNTIKRLQTELHTLKTATSASSPARSSPSASSQVMKVNNLLSPQPNEPPFPSPPASNSFTSLPRPDVTSIPGPYGVPTTNIGMANPLLADRFVSVSSDIIVSKLAQMQAQLDHTDLHYSIQNGRVINNTVGAYKGNINYNDNKLRLYLQFRDCEFRVNQFLKHLDLQTAFGLVETCHFYLNDVYFPYDIHLMKFKIRKFYRPVICFEKFLEDDDTLFKPLLLMTFALGKRYKGEVKSDSIIDDLLHYSLWFINPIINIKKHPLNYLIVAVYTITSLYFRSRSMDDDAVLYSNFGLQFATHLKLHEAEPGPTDNKEMQLKSRIIWTCYGINRTTSAKMGDPHLLSFDDITRDYPTLQSYDDDGNLIATASNEEDYNSQSSEFKYYVELTHVAEDIYNVVYSNYTPYTLTTMLGGIIQKLIQWNASLPQSFKLENNINENNLKRKRLVCSLHLNYCFSIHLTTIPVIYNLVEKQKRAVEPVEINEKIYELVIICMNAAQMTVSILDSCLNDGMLAVFGVMDLDYIYSAALTFFMCGDVLKILTPDCNRLLDSCMFMLNEMSKGGNSTATIKYKNMKELITNSRKQAVSSSFPALEIHSSQPAQQQRQQHTHQQQKSGADNEDNVVSLDENCQKQQNINETVKTTIPTQSPHQQSQPERQHTQQQQQQQQPQPPQQPTQQDQSFQYPLTQQPIQSQALVPFQNSSNGNPLISPTTTATTTTATSSDFNKFDGLSSLSSLSLKSSVVETFMSLDEQELNIWEDGYRNFLQTENYWDDFKKEVFGNAGIDFNASGAGTETF</sequence>
<feature type="region of interest" description="Disordered" evidence="4">
    <location>
        <begin position="181"/>
        <end position="215"/>
    </location>
</feature>
<dbReference type="GO" id="GO:0008270">
    <property type="term" value="F:zinc ion binding"/>
    <property type="evidence" value="ECO:0007669"/>
    <property type="project" value="InterPro"/>
</dbReference>
<comment type="caution">
    <text evidence="6">The sequence shown here is derived from an EMBL/GenBank/DDBJ whole genome shotgun (WGS) entry which is preliminary data.</text>
</comment>
<feature type="domain" description="Zn(2)-C6 fungal-type" evidence="5">
    <location>
        <begin position="95"/>
        <end position="125"/>
    </location>
</feature>
<evidence type="ECO:0000256" key="4">
    <source>
        <dbReference type="SAM" id="MobiDB-lite"/>
    </source>
</evidence>
<feature type="compositionally biased region" description="Polar residues" evidence="4">
    <location>
        <begin position="839"/>
        <end position="852"/>
    </location>
</feature>
<accession>A0A9W7DFZ5</accession>
<proteinExistence type="predicted"/>
<keyword evidence="3" id="KW-0175">Coiled coil</keyword>
<dbReference type="EMBL" id="BSXU01001229">
    <property type="protein sequence ID" value="GMG25182.1"/>
    <property type="molecule type" value="Genomic_DNA"/>
</dbReference>
<feature type="compositionally biased region" description="Low complexity" evidence="4">
    <location>
        <begin position="737"/>
        <end position="756"/>
    </location>
</feature>
<dbReference type="AlphaFoldDB" id="A0A9W7DFZ5"/>
<evidence type="ECO:0000256" key="2">
    <source>
        <dbReference type="ARBA" id="ARBA00023242"/>
    </source>
</evidence>
<dbReference type="SMART" id="SM00066">
    <property type="entry name" value="GAL4"/>
    <property type="match status" value="1"/>
</dbReference>
<dbReference type="GO" id="GO:0006351">
    <property type="term" value="P:DNA-templated transcription"/>
    <property type="evidence" value="ECO:0007669"/>
    <property type="project" value="InterPro"/>
</dbReference>
<dbReference type="PROSITE" id="PS00463">
    <property type="entry name" value="ZN2_CY6_FUNGAL_1"/>
    <property type="match status" value="1"/>
</dbReference>
<dbReference type="SUPFAM" id="SSF57701">
    <property type="entry name" value="Zn2/Cys6 DNA-binding domain"/>
    <property type="match status" value="1"/>
</dbReference>
<dbReference type="Pfam" id="PF04082">
    <property type="entry name" value="Fungal_trans"/>
    <property type="match status" value="1"/>
</dbReference>
<feature type="compositionally biased region" description="Low complexity" evidence="4">
    <location>
        <begin position="792"/>
        <end position="809"/>
    </location>
</feature>
<evidence type="ECO:0000256" key="1">
    <source>
        <dbReference type="ARBA" id="ARBA00022723"/>
    </source>
</evidence>
<feature type="region of interest" description="Disordered" evidence="4">
    <location>
        <begin position="839"/>
        <end position="861"/>
    </location>
</feature>
<evidence type="ECO:0000259" key="5">
    <source>
        <dbReference type="PROSITE" id="PS50048"/>
    </source>
</evidence>
<keyword evidence="2" id="KW-0539">Nucleus</keyword>
<dbReference type="PANTHER" id="PTHR46910">
    <property type="entry name" value="TRANSCRIPTION FACTOR PDR1"/>
    <property type="match status" value="1"/>
</dbReference>
<keyword evidence="1" id="KW-0479">Metal-binding</keyword>